<keyword evidence="2 3" id="KW-0813">Transport</keyword>
<feature type="compositionally biased region" description="Low complexity" evidence="4">
    <location>
        <begin position="1"/>
        <end position="19"/>
    </location>
</feature>
<reference evidence="6" key="1">
    <citation type="submission" date="2020-07" db="EMBL/GenBank/DDBJ databases">
        <authorList>
            <person name="Lin J."/>
        </authorList>
    </citation>
    <scope>NUCLEOTIDE SEQUENCE</scope>
</reference>
<name>A0A6V7QRN6_ANACO</name>
<comment type="function">
    <text evidence="3">Component of the exocyst complex.</text>
</comment>
<dbReference type="PANTHER" id="PTHR12542">
    <property type="entry name" value="EXOCYST COMPLEX PROTEIN EXO70"/>
    <property type="match status" value="1"/>
</dbReference>
<dbReference type="GO" id="GO:0000145">
    <property type="term" value="C:exocyst"/>
    <property type="evidence" value="ECO:0007669"/>
    <property type="project" value="InterPro"/>
</dbReference>
<dbReference type="Gene3D" id="1.20.1280.170">
    <property type="entry name" value="Exocyst complex component Exo70"/>
    <property type="match status" value="1"/>
</dbReference>
<sequence length="192" mass="21552">MAEDSAASRGAGAGPAAPVDPDRPTSSLAVHIAWIMDVLERNLEAKSKIYSDPSLSCVFLLNNGRYIIQKVKDSELEVLLGDEWMRRMMARVRRWGGEYQRATWGKVVAVLHLGSAGATAATAKSMKERLRIFNNYFEEICREQSGWVAADEQELRREAKGMPDAGRDKYVKYTPDDVEARINRLFEGTVKK</sequence>
<organism evidence="6">
    <name type="scientific">Ananas comosus var. bracteatus</name>
    <name type="common">red pineapple</name>
    <dbReference type="NCBI Taxonomy" id="296719"/>
    <lineage>
        <taxon>Eukaryota</taxon>
        <taxon>Viridiplantae</taxon>
        <taxon>Streptophyta</taxon>
        <taxon>Embryophyta</taxon>
        <taxon>Tracheophyta</taxon>
        <taxon>Spermatophyta</taxon>
        <taxon>Magnoliopsida</taxon>
        <taxon>Liliopsida</taxon>
        <taxon>Poales</taxon>
        <taxon>Bromeliaceae</taxon>
        <taxon>Bromelioideae</taxon>
        <taxon>Ananas</taxon>
    </lineage>
</organism>
<dbReference type="InterPro" id="IPR004140">
    <property type="entry name" value="Exo70"/>
</dbReference>
<dbReference type="PANTHER" id="PTHR12542:SF96">
    <property type="entry name" value="EXOCYST COMPLEX COMPONENT EXO70B1"/>
    <property type="match status" value="1"/>
</dbReference>
<evidence type="ECO:0000259" key="5">
    <source>
        <dbReference type="Pfam" id="PF03081"/>
    </source>
</evidence>
<dbReference type="SUPFAM" id="SSF74788">
    <property type="entry name" value="Cullin repeat-like"/>
    <property type="match status" value="1"/>
</dbReference>
<protein>
    <recommendedName>
        <fullName evidence="3">Exocyst subunit Exo70 family protein</fullName>
    </recommendedName>
</protein>
<gene>
    <name evidence="6" type="ORF">CB5_LOCUS29065</name>
</gene>
<evidence type="ECO:0000256" key="4">
    <source>
        <dbReference type="SAM" id="MobiDB-lite"/>
    </source>
</evidence>
<evidence type="ECO:0000256" key="2">
    <source>
        <dbReference type="ARBA" id="ARBA00022448"/>
    </source>
</evidence>
<evidence type="ECO:0000256" key="3">
    <source>
        <dbReference type="RuleBase" id="RU365026"/>
    </source>
</evidence>
<evidence type="ECO:0000256" key="1">
    <source>
        <dbReference type="ARBA" id="ARBA00006756"/>
    </source>
</evidence>
<feature type="region of interest" description="Disordered" evidence="4">
    <location>
        <begin position="1"/>
        <end position="24"/>
    </location>
</feature>
<dbReference type="Pfam" id="PF03081">
    <property type="entry name" value="Exo70_C"/>
    <property type="match status" value="1"/>
</dbReference>
<dbReference type="EMBL" id="CAJEUB010000006">
    <property type="protein sequence ID" value="CAD1845854.1"/>
    <property type="molecule type" value="Genomic_DNA"/>
</dbReference>
<evidence type="ECO:0000313" key="6">
    <source>
        <dbReference type="EMBL" id="CAD1845854.1"/>
    </source>
</evidence>
<dbReference type="GO" id="GO:0006887">
    <property type="term" value="P:exocytosis"/>
    <property type="evidence" value="ECO:0007669"/>
    <property type="project" value="UniProtKB-KW"/>
</dbReference>
<dbReference type="GO" id="GO:0015031">
    <property type="term" value="P:protein transport"/>
    <property type="evidence" value="ECO:0007669"/>
    <property type="project" value="UniProtKB-KW"/>
</dbReference>
<dbReference type="AlphaFoldDB" id="A0A6V7QRN6"/>
<accession>A0A6V7QRN6</accession>
<feature type="domain" description="Exocyst complex subunit Exo70 C-terminal" evidence="5">
    <location>
        <begin position="22"/>
        <end position="158"/>
    </location>
</feature>
<dbReference type="InterPro" id="IPR046364">
    <property type="entry name" value="Exo70_C"/>
</dbReference>
<keyword evidence="3" id="KW-0653">Protein transport</keyword>
<proteinExistence type="inferred from homology"/>
<dbReference type="GO" id="GO:0005546">
    <property type="term" value="F:phosphatidylinositol-4,5-bisphosphate binding"/>
    <property type="evidence" value="ECO:0007669"/>
    <property type="project" value="InterPro"/>
</dbReference>
<dbReference type="InterPro" id="IPR016159">
    <property type="entry name" value="Cullin_repeat-like_dom_sf"/>
</dbReference>
<comment type="similarity">
    <text evidence="1 3">Belongs to the EXO70 family.</text>
</comment>
<keyword evidence="3" id="KW-0268">Exocytosis</keyword>